<dbReference type="InterPro" id="IPR013087">
    <property type="entry name" value="Znf_C2H2_type"/>
</dbReference>
<feature type="region of interest" description="Disordered" evidence="8">
    <location>
        <begin position="1"/>
        <end position="21"/>
    </location>
</feature>
<dbReference type="GO" id="GO:0005634">
    <property type="term" value="C:nucleus"/>
    <property type="evidence" value="ECO:0007669"/>
    <property type="project" value="TreeGrafter"/>
</dbReference>
<dbReference type="EMBL" id="WHWC01000302">
    <property type="protein sequence ID" value="KAG8362734.1"/>
    <property type="molecule type" value="Genomic_DNA"/>
</dbReference>
<dbReference type="PROSITE" id="PS50157">
    <property type="entry name" value="ZINC_FINGER_C2H2_2"/>
    <property type="match status" value="2"/>
</dbReference>
<keyword evidence="3 7" id="KW-0863">Zinc-finger</keyword>
<feature type="compositionally biased region" description="Low complexity" evidence="8">
    <location>
        <begin position="1"/>
        <end position="19"/>
    </location>
</feature>
<evidence type="ECO:0000256" key="2">
    <source>
        <dbReference type="ARBA" id="ARBA00022737"/>
    </source>
</evidence>
<dbReference type="PROSITE" id="PS00028">
    <property type="entry name" value="ZINC_FINGER_C2H2_1"/>
    <property type="match status" value="2"/>
</dbReference>
<dbReference type="Proteomes" id="UP000826271">
    <property type="component" value="Unassembled WGS sequence"/>
</dbReference>
<evidence type="ECO:0000259" key="9">
    <source>
        <dbReference type="PROSITE" id="PS50157"/>
    </source>
</evidence>
<dbReference type="Gene3D" id="3.30.160.60">
    <property type="entry name" value="Classic Zinc Finger"/>
    <property type="match status" value="1"/>
</dbReference>
<feature type="compositionally biased region" description="Polar residues" evidence="8">
    <location>
        <begin position="93"/>
        <end position="102"/>
    </location>
</feature>
<keyword evidence="11" id="KW-1185">Reference proteome</keyword>
<feature type="region of interest" description="Disordered" evidence="8">
    <location>
        <begin position="83"/>
        <end position="105"/>
    </location>
</feature>
<dbReference type="AlphaFoldDB" id="A0AAV6W524"/>
<dbReference type="PANTHER" id="PTHR45988">
    <property type="entry name" value="C2H2 TYPE ZINC FINGER TRANSCRIPTION FACTOR FAMILY-RELATED"/>
    <property type="match status" value="1"/>
</dbReference>
<keyword evidence="4" id="KW-0862">Zinc</keyword>
<dbReference type="Pfam" id="PF13912">
    <property type="entry name" value="zf-C2H2_6"/>
    <property type="match status" value="2"/>
</dbReference>
<keyword evidence="5" id="KW-0805">Transcription regulation</keyword>
<evidence type="ECO:0000256" key="1">
    <source>
        <dbReference type="ARBA" id="ARBA00022723"/>
    </source>
</evidence>
<evidence type="ECO:0000256" key="3">
    <source>
        <dbReference type="ARBA" id="ARBA00022771"/>
    </source>
</evidence>
<dbReference type="InterPro" id="IPR036236">
    <property type="entry name" value="Znf_C2H2_sf"/>
</dbReference>
<evidence type="ECO:0000256" key="6">
    <source>
        <dbReference type="ARBA" id="ARBA00023163"/>
    </source>
</evidence>
<accession>A0AAV6W524</accession>
<protein>
    <recommendedName>
        <fullName evidence="9">C2H2-type domain-containing protein</fullName>
    </recommendedName>
</protein>
<dbReference type="GO" id="GO:0000976">
    <property type="term" value="F:transcription cis-regulatory region binding"/>
    <property type="evidence" value="ECO:0007669"/>
    <property type="project" value="TreeGrafter"/>
</dbReference>
<name>A0AAV6W524_9LAMI</name>
<dbReference type="GO" id="GO:0008270">
    <property type="term" value="F:zinc ion binding"/>
    <property type="evidence" value="ECO:0007669"/>
    <property type="project" value="UniProtKB-KW"/>
</dbReference>
<gene>
    <name evidence="10" type="ORF">BUALT_BualtUnG0045400</name>
</gene>
<dbReference type="SUPFAM" id="SSF57667">
    <property type="entry name" value="beta-beta-alpha zinc fingers"/>
    <property type="match status" value="1"/>
</dbReference>
<comment type="caution">
    <text evidence="10">The sequence shown here is derived from an EMBL/GenBank/DDBJ whole genome shotgun (WGS) entry which is preliminary data.</text>
</comment>
<keyword evidence="1" id="KW-0479">Metal-binding</keyword>
<dbReference type="PANTHER" id="PTHR45988:SF91">
    <property type="entry name" value="ZINC FINGER PROTEIN 1"/>
    <property type="match status" value="1"/>
</dbReference>
<keyword evidence="2" id="KW-0677">Repeat</keyword>
<feature type="domain" description="C2H2-type" evidence="9">
    <location>
        <begin position="290"/>
        <end position="317"/>
    </location>
</feature>
<feature type="domain" description="C2H2-type" evidence="9">
    <location>
        <begin position="333"/>
        <end position="360"/>
    </location>
</feature>
<evidence type="ECO:0000313" key="11">
    <source>
        <dbReference type="Proteomes" id="UP000826271"/>
    </source>
</evidence>
<evidence type="ECO:0000256" key="8">
    <source>
        <dbReference type="SAM" id="MobiDB-lite"/>
    </source>
</evidence>
<reference evidence="10" key="1">
    <citation type="submission" date="2019-10" db="EMBL/GenBank/DDBJ databases">
        <authorList>
            <person name="Zhang R."/>
            <person name="Pan Y."/>
            <person name="Wang J."/>
            <person name="Ma R."/>
            <person name="Yu S."/>
        </authorList>
    </citation>
    <scope>NUCLEOTIDE SEQUENCE</scope>
    <source>
        <strain evidence="10">LA-IB0</strain>
        <tissue evidence="10">Leaf</tissue>
    </source>
</reference>
<dbReference type="SMART" id="SM00355">
    <property type="entry name" value="ZnF_C2H2"/>
    <property type="match status" value="2"/>
</dbReference>
<dbReference type="InterPro" id="IPR044653">
    <property type="entry name" value="AZF1/2/3-like"/>
</dbReference>
<dbReference type="GO" id="GO:0003700">
    <property type="term" value="F:DNA-binding transcription factor activity"/>
    <property type="evidence" value="ECO:0007669"/>
    <property type="project" value="InterPro"/>
</dbReference>
<organism evidence="10 11">
    <name type="scientific">Buddleja alternifolia</name>
    <dbReference type="NCBI Taxonomy" id="168488"/>
    <lineage>
        <taxon>Eukaryota</taxon>
        <taxon>Viridiplantae</taxon>
        <taxon>Streptophyta</taxon>
        <taxon>Embryophyta</taxon>
        <taxon>Tracheophyta</taxon>
        <taxon>Spermatophyta</taxon>
        <taxon>Magnoliopsida</taxon>
        <taxon>eudicotyledons</taxon>
        <taxon>Gunneridae</taxon>
        <taxon>Pentapetalae</taxon>
        <taxon>asterids</taxon>
        <taxon>lamiids</taxon>
        <taxon>Lamiales</taxon>
        <taxon>Scrophulariaceae</taxon>
        <taxon>Buddlejeae</taxon>
        <taxon>Buddleja</taxon>
    </lineage>
</organism>
<proteinExistence type="predicted"/>
<sequence>MCTAKLTPPLPAPAAAAPPTRRRRFDNLLSQGLSGWSTTAKRSKLAQRDYDSDENDVAHCLIVLSLSGGGYYRDDVFASTSQSTAAMEEEKNPTASETNPATVDNKEVQPEIKPSFYSGNPSTVAAATVDDSRDPSIRAAPAVDEDKRVKIMINHNLLNQDFQQKVQPEVEPSFYSGDPSTVVVDDSGDPSTVAQKVQLEVEPSFYSGDPSNVAASTVDEDKRVKIMFKSLDQNFQQKVQQEVKPSFYSTDPSIVAVASPATTSAVLNVNQHRESPDTPLPPPAEIESYHPCNVCNKVFTSFQALGGHKTMHRPKHPPAAASNGGATISNRAHECSVCHKTFPSGQALGGHKSKHFKEGVINGKDGDKGCTTSSNGSHGVEKGGVNSDGGAATHLTVPVAGNLDLNLRLGPPSPDLYCDEEIEIALSEAGLK</sequence>
<evidence type="ECO:0000256" key="5">
    <source>
        <dbReference type="ARBA" id="ARBA00023015"/>
    </source>
</evidence>
<evidence type="ECO:0000256" key="4">
    <source>
        <dbReference type="ARBA" id="ARBA00022833"/>
    </source>
</evidence>
<evidence type="ECO:0000313" key="10">
    <source>
        <dbReference type="EMBL" id="KAG8362734.1"/>
    </source>
</evidence>
<evidence type="ECO:0000256" key="7">
    <source>
        <dbReference type="PROSITE-ProRule" id="PRU00042"/>
    </source>
</evidence>
<keyword evidence="6" id="KW-0804">Transcription</keyword>